<dbReference type="PRINTS" id="PR00598">
    <property type="entry name" value="HTHMARR"/>
</dbReference>
<proteinExistence type="predicted"/>
<sequence>MQSEWQRGLADINRSQAVILEKLEAEGPQKASSLAEALYMTSGAITGLSDKLIEDGFAERYRDEKDRRVVYLAITEKGRSKLESIRDYRHKLYHSLFSGLSTEEIQGMTNSFQRILSNIEENRREE</sequence>
<evidence type="ECO:0000256" key="2">
    <source>
        <dbReference type="ARBA" id="ARBA00023125"/>
    </source>
</evidence>
<evidence type="ECO:0000256" key="1">
    <source>
        <dbReference type="ARBA" id="ARBA00023015"/>
    </source>
</evidence>
<dbReference type="Proteomes" id="UP001305702">
    <property type="component" value="Chromosome"/>
</dbReference>
<dbReference type="AlphaFoldDB" id="A0AA96LFF1"/>
<keyword evidence="1" id="KW-0805">Transcription regulation</keyword>
<feature type="domain" description="HTH marR-type" evidence="4">
    <location>
        <begin position="1"/>
        <end position="117"/>
    </location>
</feature>
<dbReference type="InterPro" id="IPR036388">
    <property type="entry name" value="WH-like_DNA-bd_sf"/>
</dbReference>
<dbReference type="Gene3D" id="1.10.10.10">
    <property type="entry name" value="Winged helix-like DNA-binding domain superfamily/Winged helix DNA-binding domain"/>
    <property type="match status" value="1"/>
</dbReference>
<dbReference type="KEGG" id="paun:MJA45_03015"/>
<dbReference type="GO" id="GO:0003677">
    <property type="term" value="F:DNA binding"/>
    <property type="evidence" value="ECO:0007669"/>
    <property type="project" value="UniProtKB-KW"/>
</dbReference>
<dbReference type="GO" id="GO:0003700">
    <property type="term" value="F:DNA-binding transcription factor activity"/>
    <property type="evidence" value="ECO:0007669"/>
    <property type="project" value="InterPro"/>
</dbReference>
<dbReference type="RefSeq" id="WP_315605825.1">
    <property type="nucleotide sequence ID" value="NZ_CP130318.1"/>
</dbReference>
<dbReference type="SUPFAM" id="SSF46785">
    <property type="entry name" value="Winged helix' DNA-binding domain"/>
    <property type="match status" value="1"/>
</dbReference>
<accession>A0AA96LFF1</accession>
<protein>
    <submittedName>
        <fullName evidence="5">MarR family transcriptional regulator</fullName>
    </submittedName>
</protein>
<keyword evidence="2" id="KW-0238">DNA-binding</keyword>
<name>A0AA96LFF1_9BACL</name>
<evidence type="ECO:0000313" key="6">
    <source>
        <dbReference type="Proteomes" id="UP001305702"/>
    </source>
</evidence>
<evidence type="ECO:0000256" key="3">
    <source>
        <dbReference type="ARBA" id="ARBA00023163"/>
    </source>
</evidence>
<keyword evidence="6" id="KW-1185">Reference proteome</keyword>
<evidence type="ECO:0000313" key="5">
    <source>
        <dbReference type="EMBL" id="WNQ12048.1"/>
    </source>
</evidence>
<reference evidence="5 6" key="1">
    <citation type="submission" date="2022-02" db="EMBL/GenBank/DDBJ databases">
        <title>Paenibacillus sp. MBLB1776 Whole Genome Shotgun Sequencing.</title>
        <authorList>
            <person name="Hwang C.Y."/>
            <person name="Cho E.-S."/>
            <person name="Seo M.-J."/>
        </authorList>
    </citation>
    <scope>NUCLEOTIDE SEQUENCE [LARGE SCALE GENOMIC DNA]</scope>
    <source>
        <strain evidence="5 6">MBLB1776</strain>
    </source>
</reference>
<dbReference type="InterPro" id="IPR000835">
    <property type="entry name" value="HTH_MarR-typ"/>
</dbReference>
<dbReference type="SMART" id="SM00347">
    <property type="entry name" value="HTH_MARR"/>
    <property type="match status" value="1"/>
</dbReference>
<dbReference type="Pfam" id="PF01047">
    <property type="entry name" value="MarR"/>
    <property type="match status" value="1"/>
</dbReference>
<dbReference type="PROSITE" id="PS50995">
    <property type="entry name" value="HTH_MARR_2"/>
    <property type="match status" value="1"/>
</dbReference>
<evidence type="ECO:0000259" key="4">
    <source>
        <dbReference type="PROSITE" id="PS50995"/>
    </source>
</evidence>
<dbReference type="EMBL" id="CP130318">
    <property type="protein sequence ID" value="WNQ12048.1"/>
    <property type="molecule type" value="Genomic_DNA"/>
</dbReference>
<organism evidence="5 6">
    <name type="scientific">Paenibacillus aurantius</name>
    <dbReference type="NCBI Taxonomy" id="2918900"/>
    <lineage>
        <taxon>Bacteria</taxon>
        <taxon>Bacillati</taxon>
        <taxon>Bacillota</taxon>
        <taxon>Bacilli</taxon>
        <taxon>Bacillales</taxon>
        <taxon>Paenibacillaceae</taxon>
        <taxon>Paenibacillus</taxon>
    </lineage>
</organism>
<gene>
    <name evidence="5" type="ORF">MJA45_03015</name>
</gene>
<keyword evidence="3" id="KW-0804">Transcription</keyword>
<dbReference type="PANTHER" id="PTHR42756:SF1">
    <property type="entry name" value="TRANSCRIPTIONAL REPRESSOR OF EMRAB OPERON"/>
    <property type="match status" value="1"/>
</dbReference>
<dbReference type="InterPro" id="IPR036390">
    <property type="entry name" value="WH_DNA-bd_sf"/>
</dbReference>
<dbReference type="PANTHER" id="PTHR42756">
    <property type="entry name" value="TRANSCRIPTIONAL REGULATOR, MARR"/>
    <property type="match status" value="1"/>
</dbReference>